<organism evidence="6 7">
    <name type="scientific">Diploscapter pachys</name>
    <dbReference type="NCBI Taxonomy" id="2018661"/>
    <lineage>
        <taxon>Eukaryota</taxon>
        <taxon>Metazoa</taxon>
        <taxon>Ecdysozoa</taxon>
        <taxon>Nematoda</taxon>
        <taxon>Chromadorea</taxon>
        <taxon>Rhabditida</taxon>
        <taxon>Rhabditina</taxon>
        <taxon>Rhabditomorpha</taxon>
        <taxon>Rhabditoidea</taxon>
        <taxon>Rhabditidae</taxon>
        <taxon>Diploscapter</taxon>
    </lineage>
</organism>
<evidence type="ECO:0000256" key="2">
    <source>
        <dbReference type="ARBA" id="ARBA00022553"/>
    </source>
</evidence>
<dbReference type="InterPro" id="IPR050989">
    <property type="entry name" value="Rap1_Ran_GAP"/>
</dbReference>
<dbReference type="Gene3D" id="6.10.140.210">
    <property type="match status" value="1"/>
</dbReference>
<keyword evidence="3 4" id="KW-0175">Coiled coil</keyword>
<keyword evidence="1" id="KW-0343">GTPase activation</keyword>
<dbReference type="SUPFAM" id="SSF50156">
    <property type="entry name" value="PDZ domain-like"/>
    <property type="match status" value="1"/>
</dbReference>
<sequence>MFRMFIWEDDFVPRDNQKPLSNHKTLAPHVEYLGMDEEMGPIAISMVKEDLERSAENHQGAIYRMIIRISDMRTMRVAVPEEALSESNDRSTRSLIRELIELVCPRISFGVLRPAIQSQRVEELLMKIDEQPIYTRYKVGIMLCRAGQSTEEQMYNNETSTPAFDEFLDFIGQRVTLKGWDQYKGGLDTRGDTTGTHSVYAEYQAHEIMFHVSTLLPFTPSNRQQLSRKRHIGNDMVTIVFQEPGALPFSPITVRSHFQHVFIIIRVHNACTENVSYSVAVSRSKDVPSFGPPIPKGACFSKCTEMHDWLLTKIINAENAVHRSKKFATMAARTRREALKDLVENYLGPHQNEGASKIASRFLGGSVKRRERHNPRPSQIPMRGALSWLVDVHDYSTNQRVSCVLGLSQESLVLLERPSGIVLFCTPTHSIIGWANTEMGLKIYYDHGDQHLLRCCSESGTDAELNSLLTRLCTVTKGDEAKELVLRRARLSDHWGFHVQDEGVVTDVEMYQTAWKAGLRQGSRIVEIGSQAVATLTLDRLCDQLSATDCARLLVISPAQDGSPRRGCEDPNCPAVRGVEQMLTPDAFAKQPITYQEMFRMRNREYANSPNNSPASSFDDRSFSFAPKKSVCSSPNGGIDESIAGPSSASLSLLNPPRSLNRAQSDEHLTSGVLLARSNAKAPLSARESTNDSNAADMLRLQTQLERANQEKKALELLANQLRKQLIHERQAHENTRREIERLRTLYEKK</sequence>
<feature type="domain" description="Rap-GAP" evidence="5">
    <location>
        <begin position="125"/>
        <end position="342"/>
    </location>
</feature>
<dbReference type="GO" id="GO:0051056">
    <property type="term" value="P:regulation of small GTPase mediated signal transduction"/>
    <property type="evidence" value="ECO:0007669"/>
    <property type="project" value="InterPro"/>
</dbReference>
<feature type="coiled-coil region" evidence="4">
    <location>
        <begin position="691"/>
        <end position="743"/>
    </location>
</feature>
<dbReference type="FunFam" id="3.40.50.11210:FF:000002">
    <property type="entry name" value="Signal-induced proliferation-associated 1-like protein 1"/>
    <property type="match status" value="1"/>
</dbReference>
<evidence type="ECO:0000256" key="4">
    <source>
        <dbReference type="SAM" id="Coils"/>
    </source>
</evidence>
<dbReference type="SUPFAM" id="SSF111347">
    <property type="entry name" value="Rap/Ran-GAP"/>
    <property type="match status" value="1"/>
</dbReference>
<accession>A0A2A2J705</accession>
<dbReference type="InterPro" id="IPR000331">
    <property type="entry name" value="Rap/Ran_GAP_dom"/>
</dbReference>
<dbReference type="PROSITE" id="PS50085">
    <property type="entry name" value="RAPGAP"/>
    <property type="match status" value="1"/>
</dbReference>
<evidence type="ECO:0000256" key="3">
    <source>
        <dbReference type="ARBA" id="ARBA00023054"/>
    </source>
</evidence>
<dbReference type="CDD" id="cd06745">
    <property type="entry name" value="PDZ_SIPA1-like"/>
    <property type="match status" value="1"/>
</dbReference>
<gene>
    <name evidence="6" type="ORF">WR25_07617</name>
</gene>
<evidence type="ECO:0000256" key="1">
    <source>
        <dbReference type="ARBA" id="ARBA00022468"/>
    </source>
</evidence>
<dbReference type="EMBL" id="LIAE01010639">
    <property type="protein sequence ID" value="PAV57421.1"/>
    <property type="molecule type" value="Genomic_DNA"/>
</dbReference>
<proteinExistence type="predicted"/>
<dbReference type="Gene3D" id="2.30.42.10">
    <property type="match status" value="1"/>
</dbReference>
<dbReference type="InterPro" id="IPR036034">
    <property type="entry name" value="PDZ_sf"/>
</dbReference>
<dbReference type="Gene3D" id="3.40.50.11210">
    <property type="entry name" value="Rap/Ran-GAP"/>
    <property type="match status" value="1"/>
</dbReference>
<dbReference type="GO" id="GO:0005737">
    <property type="term" value="C:cytoplasm"/>
    <property type="evidence" value="ECO:0007669"/>
    <property type="project" value="TreeGrafter"/>
</dbReference>
<dbReference type="PANTHER" id="PTHR15711:SF22">
    <property type="entry name" value="RAP-GAP DOMAIN-CONTAINING PROTEIN"/>
    <property type="match status" value="1"/>
</dbReference>
<reference evidence="6 7" key="1">
    <citation type="journal article" date="2017" name="Curr. Biol.">
        <title>Genome architecture and evolution of a unichromosomal asexual nematode.</title>
        <authorList>
            <person name="Fradin H."/>
            <person name="Zegar C."/>
            <person name="Gutwein M."/>
            <person name="Lucas J."/>
            <person name="Kovtun M."/>
            <person name="Corcoran D."/>
            <person name="Baugh L.R."/>
            <person name="Kiontke K."/>
            <person name="Gunsalus K."/>
            <person name="Fitch D.H."/>
            <person name="Piano F."/>
        </authorList>
    </citation>
    <scope>NUCLEOTIDE SEQUENCE [LARGE SCALE GENOMIC DNA]</scope>
    <source>
        <strain evidence="6">PF1309</strain>
    </source>
</reference>
<dbReference type="PANTHER" id="PTHR15711">
    <property type="entry name" value="RAP GTPASE-ACTIVATING PROTEIN"/>
    <property type="match status" value="1"/>
</dbReference>
<dbReference type="STRING" id="2018661.A0A2A2J705"/>
<evidence type="ECO:0000313" key="7">
    <source>
        <dbReference type="Proteomes" id="UP000218231"/>
    </source>
</evidence>
<dbReference type="OrthoDB" id="2499658at2759"/>
<dbReference type="GO" id="GO:0005096">
    <property type="term" value="F:GTPase activator activity"/>
    <property type="evidence" value="ECO:0007669"/>
    <property type="project" value="UniProtKB-KW"/>
</dbReference>
<dbReference type="Pfam" id="PF02145">
    <property type="entry name" value="Rap_GAP"/>
    <property type="match status" value="1"/>
</dbReference>
<comment type="caution">
    <text evidence="6">The sequence shown here is derived from an EMBL/GenBank/DDBJ whole genome shotgun (WGS) entry which is preliminary data.</text>
</comment>
<evidence type="ECO:0000259" key="5">
    <source>
        <dbReference type="PROSITE" id="PS50085"/>
    </source>
</evidence>
<dbReference type="InterPro" id="IPR035974">
    <property type="entry name" value="Rap/Ran-GAP_sf"/>
</dbReference>
<evidence type="ECO:0000313" key="6">
    <source>
        <dbReference type="EMBL" id="PAV57421.1"/>
    </source>
</evidence>
<dbReference type="InterPro" id="IPR001478">
    <property type="entry name" value="PDZ"/>
</dbReference>
<protein>
    <recommendedName>
        <fullName evidence="5">Rap-GAP domain-containing protein</fullName>
    </recommendedName>
</protein>
<keyword evidence="2" id="KW-0597">Phosphoprotein</keyword>
<keyword evidence="7" id="KW-1185">Reference proteome</keyword>
<dbReference type="AlphaFoldDB" id="A0A2A2J705"/>
<dbReference type="SMART" id="SM00228">
    <property type="entry name" value="PDZ"/>
    <property type="match status" value="1"/>
</dbReference>
<name>A0A2A2J705_9BILA</name>
<dbReference type="Proteomes" id="UP000218231">
    <property type="component" value="Unassembled WGS sequence"/>
</dbReference>